<evidence type="ECO:0008006" key="3">
    <source>
        <dbReference type="Google" id="ProtNLM"/>
    </source>
</evidence>
<comment type="caution">
    <text evidence="1">The sequence shown here is derived from an EMBL/GenBank/DDBJ whole genome shotgun (WGS) entry which is preliminary data.</text>
</comment>
<evidence type="ECO:0000313" key="1">
    <source>
        <dbReference type="EMBL" id="RCJ39023.1"/>
    </source>
</evidence>
<dbReference type="Proteomes" id="UP000252085">
    <property type="component" value="Unassembled WGS sequence"/>
</dbReference>
<name>A0A367RTI8_NOSPU</name>
<gene>
    <name evidence="1" type="ORF">A6769_08305</name>
</gene>
<evidence type="ECO:0000313" key="2">
    <source>
        <dbReference type="Proteomes" id="UP000252085"/>
    </source>
</evidence>
<sequence>MRKVLIIDTSILCVYLGVPGKETCGSDNDKWDKKRVEARFQAEEKQGAKFILPIATIIETGNHIAQANSKRYEIAQAFCNILVKVADGVIPWGVFETQVGELWNSEQLKQLATEWPTLASRKISIGDATIKTVAEYYAKTSSTFQVEIFTGDGGLKGEHPSFLQRRRKSVRIGKTSVFIYQ</sequence>
<proteinExistence type="predicted"/>
<dbReference type="AlphaFoldDB" id="A0A367RTI8"/>
<organism evidence="1 2">
    <name type="scientific">Nostoc punctiforme NIES-2108</name>
    <dbReference type="NCBI Taxonomy" id="1356359"/>
    <lineage>
        <taxon>Bacteria</taxon>
        <taxon>Bacillati</taxon>
        <taxon>Cyanobacteriota</taxon>
        <taxon>Cyanophyceae</taxon>
        <taxon>Nostocales</taxon>
        <taxon>Nostocaceae</taxon>
        <taxon>Nostoc</taxon>
    </lineage>
</organism>
<protein>
    <recommendedName>
        <fullName evidence="3">PIN domain-containing protein</fullName>
    </recommendedName>
</protein>
<reference evidence="1 2" key="1">
    <citation type="submission" date="2016-04" db="EMBL/GenBank/DDBJ databases">
        <authorList>
            <person name="Evans L.H."/>
            <person name="Alamgir A."/>
            <person name="Owens N."/>
            <person name="Weber N.D."/>
            <person name="Virtaneva K."/>
            <person name="Barbian K."/>
            <person name="Babar A."/>
            <person name="Rosenke K."/>
        </authorList>
    </citation>
    <scope>NUCLEOTIDE SEQUENCE [LARGE SCALE GENOMIC DNA]</scope>
    <source>
        <strain evidence="1">NIES-2108</strain>
    </source>
</reference>
<dbReference type="EMBL" id="LXQE01000107">
    <property type="protein sequence ID" value="RCJ39023.1"/>
    <property type="molecule type" value="Genomic_DNA"/>
</dbReference>
<accession>A0A367RTI8</accession>